<dbReference type="EMBL" id="CP125292">
    <property type="protein sequence ID" value="WHM20637.1"/>
    <property type="molecule type" value="Genomic_DNA"/>
</dbReference>
<dbReference type="Proteomes" id="UP000076442">
    <property type="component" value="Unassembled WGS sequence"/>
</dbReference>
<dbReference type="Proteomes" id="UP001229422">
    <property type="component" value="Chromosome"/>
</dbReference>
<accession>A0A162QCM3</accession>
<organism evidence="2 6">
    <name type="scientific">Bacillus subtilis</name>
    <dbReference type="NCBI Taxonomy" id="1423"/>
    <lineage>
        <taxon>Bacteria</taxon>
        <taxon>Bacillati</taxon>
        <taxon>Bacillota</taxon>
        <taxon>Bacilli</taxon>
        <taxon>Bacillales</taxon>
        <taxon>Bacillaceae</taxon>
        <taxon>Bacillus</taxon>
    </lineage>
</organism>
<protein>
    <submittedName>
        <fullName evidence="1">Uncharacterized protein yheF</fullName>
    </submittedName>
</protein>
<dbReference type="RefSeq" id="WP_003245136.1">
    <property type="nucleotide sequence ID" value="NZ_AP024621.1"/>
</dbReference>
<sequence>MSFITIVNWELVQFVSVSMIHEYVSHRSVYLYRYSFPRCSN</sequence>
<evidence type="ECO:0000313" key="3">
    <source>
        <dbReference type="EMBL" id="WEY84373.1"/>
    </source>
</evidence>
<evidence type="ECO:0000313" key="1">
    <source>
        <dbReference type="EMBL" id="KZD94719.1"/>
    </source>
</evidence>
<reference evidence="1 5" key="1">
    <citation type="submission" date="2015-09" db="EMBL/GenBank/DDBJ databases">
        <title>Spore heat resistance.</title>
        <authorList>
            <person name="Boekhorst J."/>
            <person name="Berendsen E.M."/>
            <person name="Wells-Bennik M.H."/>
            <person name="Kuipers O.P."/>
        </authorList>
    </citation>
    <scope>NUCLEOTIDE SEQUENCE [LARGE SCALE GENOMIC DNA]</scope>
    <source>
        <strain evidence="1 5">B4122</strain>
    </source>
</reference>
<name>A0A162QCM3_BACIU</name>
<gene>
    <name evidence="1" type="ORF">B4122_0476</name>
    <name evidence="2" type="ORF">J5227_05895</name>
    <name evidence="3" type="ORF">P5633_19070</name>
    <name evidence="4" type="ORF">QL281_17780</name>
</gene>
<dbReference type="EMBL" id="LJZV01000002">
    <property type="protein sequence ID" value="KZD94719.1"/>
    <property type="molecule type" value="Genomic_DNA"/>
</dbReference>
<reference evidence="3" key="3">
    <citation type="submission" date="2023-03" db="EMBL/GenBank/DDBJ databases">
        <title>Complete genome sequences of 52 Bacillus and Priestia strains isolated from West-African fermentations and 26 reference strains from the DSMZ collection.</title>
        <authorList>
            <person name="Wiedenbein E.S."/>
            <person name="Canoy T.S."/>
            <person name="Hui Y."/>
            <person name="Parkouda C."/>
            <person name="Dawende C."/>
            <person name="Ametefe E."/>
            <person name="Jespersen L."/>
            <person name="Nielsen D.S."/>
        </authorList>
    </citation>
    <scope>NUCLEOTIDE SEQUENCE</scope>
    <source>
        <strain evidence="3">PRO56</strain>
    </source>
</reference>
<dbReference type="EMBL" id="CP120576">
    <property type="protein sequence ID" value="WEY84373.1"/>
    <property type="molecule type" value="Genomic_DNA"/>
</dbReference>
<reference evidence="2" key="2">
    <citation type="submission" date="2021-03" db="EMBL/GenBank/DDBJ databases">
        <title>Isolation of Bacillus subtilis from fermented food sample.</title>
        <authorList>
            <person name="Lakshmanan V."/>
            <person name="Athira K."/>
            <person name="Rajagopal K."/>
        </authorList>
    </citation>
    <scope>NUCLEOTIDE SEQUENCE</scope>
    <source>
        <strain evidence="2">S1</strain>
    </source>
</reference>
<reference evidence="4" key="4">
    <citation type="submission" date="2023-05" db="EMBL/GenBank/DDBJ databases">
        <title>Complete genome sequence of Bacillus subtilis SRCM117797 isolated from Soybean paste.</title>
        <authorList>
            <person name="Abraha H.B."/>
            <person name="Kim K.-P."/>
            <person name="Ryu M.-S."/>
            <person name="Jeong D.-Y."/>
        </authorList>
    </citation>
    <scope>NUCLEOTIDE SEQUENCE</scope>
    <source>
        <strain evidence="4">SRCM117797</strain>
    </source>
</reference>
<evidence type="ECO:0000313" key="5">
    <source>
        <dbReference type="Proteomes" id="UP000076442"/>
    </source>
</evidence>
<evidence type="ECO:0000313" key="2">
    <source>
        <dbReference type="EMBL" id="MBO3793867.1"/>
    </source>
</evidence>
<proteinExistence type="predicted"/>
<dbReference type="Proteomes" id="UP000665181">
    <property type="component" value="Unassembled WGS sequence"/>
</dbReference>
<dbReference type="Proteomes" id="UP001214898">
    <property type="component" value="Chromosome"/>
</dbReference>
<dbReference type="AlphaFoldDB" id="A0A162QCM3"/>
<evidence type="ECO:0000313" key="4">
    <source>
        <dbReference type="EMBL" id="WHM20637.1"/>
    </source>
</evidence>
<evidence type="ECO:0000313" key="6">
    <source>
        <dbReference type="Proteomes" id="UP000665181"/>
    </source>
</evidence>
<dbReference type="EMBL" id="JAGFPW010000003">
    <property type="protein sequence ID" value="MBO3793867.1"/>
    <property type="molecule type" value="Genomic_DNA"/>
</dbReference>